<protein>
    <submittedName>
        <fullName evidence="1">Uncharacterized protein</fullName>
    </submittedName>
</protein>
<sequence length="75" mass="8079">MDEACLLIVMMACVHMSFKLCAGPGVTARGLGESYHGLVYLLSLGVKPAEVCPQGIIWANVCSSRKLERLLTLVN</sequence>
<keyword evidence="2" id="KW-1185">Reference proteome</keyword>
<dbReference type="AlphaFoldDB" id="A0AA40END5"/>
<proteinExistence type="predicted"/>
<organism evidence="1 2">
    <name type="scientific">Apiosordaria backusii</name>
    <dbReference type="NCBI Taxonomy" id="314023"/>
    <lineage>
        <taxon>Eukaryota</taxon>
        <taxon>Fungi</taxon>
        <taxon>Dikarya</taxon>
        <taxon>Ascomycota</taxon>
        <taxon>Pezizomycotina</taxon>
        <taxon>Sordariomycetes</taxon>
        <taxon>Sordariomycetidae</taxon>
        <taxon>Sordariales</taxon>
        <taxon>Lasiosphaeriaceae</taxon>
        <taxon>Apiosordaria</taxon>
    </lineage>
</organism>
<comment type="caution">
    <text evidence="1">The sequence shown here is derived from an EMBL/GenBank/DDBJ whole genome shotgun (WGS) entry which is preliminary data.</text>
</comment>
<dbReference type="Proteomes" id="UP001172159">
    <property type="component" value="Unassembled WGS sequence"/>
</dbReference>
<dbReference type="EMBL" id="JAUKTV010000003">
    <property type="protein sequence ID" value="KAK0742523.1"/>
    <property type="molecule type" value="Genomic_DNA"/>
</dbReference>
<accession>A0AA40END5</accession>
<reference evidence="1" key="1">
    <citation type="submission" date="2023-06" db="EMBL/GenBank/DDBJ databases">
        <title>Genome-scale phylogeny and comparative genomics of the fungal order Sordariales.</title>
        <authorList>
            <consortium name="Lawrence Berkeley National Laboratory"/>
            <person name="Hensen N."/>
            <person name="Bonometti L."/>
            <person name="Westerberg I."/>
            <person name="Brannstrom I.O."/>
            <person name="Guillou S."/>
            <person name="Cros-Aarteil S."/>
            <person name="Calhoun S."/>
            <person name="Haridas S."/>
            <person name="Kuo A."/>
            <person name="Mondo S."/>
            <person name="Pangilinan J."/>
            <person name="Riley R."/>
            <person name="Labutti K."/>
            <person name="Andreopoulos B."/>
            <person name="Lipzen A."/>
            <person name="Chen C."/>
            <person name="Yanf M."/>
            <person name="Daum C."/>
            <person name="Ng V."/>
            <person name="Clum A."/>
            <person name="Steindorff A."/>
            <person name="Ohm R."/>
            <person name="Martin F."/>
            <person name="Silar P."/>
            <person name="Natvig D."/>
            <person name="Lalanne C."/>
            <person name="Gautier V."/>
            <person name="Ament-Velasquez S.L."/>
            <person name="Kruys A."/>
            <person name="Hutchinson M.I."/>
            <person name="Powell A.J."/>
            <person name="Barry K."/>
            <person name="Miller A.N."/>
            <person name="Grigoriev I.V."/>
            <person name="Debuchy R."/>
            <person name="Gladieux P."/>
            <person name="Thoren M.H."/>
            <person name="Johannesson H."/>
        </authorList>
    </citation>
    <scope>NUCLEOTIDE SEQUENCE</scope>
    <source>
        <strain evidence="1">CBS 540.89</strain>
    </source>
</reference>
<evidence type="ECO:0000313" key="1">
    <source>
        <dbReference type="EMBL" id="KAK0742523.1"/>
    </source>
</evidence>
<name>A0AA40END5_9PEZI</name>
<evidence type="ECO:0000313" key="2">
    <source>
        <dbReference type="Proteomes" id="UP001172159"/>
    </source>
</evidence>
<gene>
    <name evidence="1" type="ORF">B0T21DRAFT_132274</name>
</gene>